<sequence length="77" mass="8910">MLKIRLKKYGRKKRPSYRIVVIDSRSRRDGRPIEELGFYDPISDQTTLNIDLVNSYKSHGAQTSKIVEAIYLKAIQA</sequence>
<dbReference type="EMBL" id="LT622867">
    <property type="protein sequence ID" value="SCW22263.1"/>
    <property type="molecule type" value="Genomic_DNA"/>
</dbReference>
<keyword evidence="5" id="KW-0150">Chloroplast</keyword>
<dbReference type="Pfam" id="PF00886">
    <property type="entry name" value="Ribosomal_S16"/>
    <property type="match status" value="1"/>
</dbReference>
<keyword evidence="5" id="KW-0934">Plastid</keyword>
<protein>
    <recommendedName>
        <fullName evidence="4">Small ribosomal subunit protein bS16c</fullName>
    </recommendedName>
</protein>
<dbReference type="InterPro" id="IPR023803">
    <property type="entry name" value="Ribosomal_bS16_dom_sf"/>
</dbReference>
<proteinExistence type="inferred from homology"/>
<reference evidence="5" key="1">
    <citation type="submission" date="2016-10" db="EMBL/GenBank/DDBJ databases">
        <title>Chloroplast genomes as a tool to resolve red algal phylogenies: a case study in the Nemaliales.</title>
        <authorList>
            <person name="Costa J.F."/>
            <person name="Lin S.M."/>
            <person name="Macaya E.C."/>
            <person name="Fernandez-Garcia C."/>
            <person name="Verbruggen H."/>
        </authorList>
    </citation>
    <scope>NUCLEOTIDE SEQUENCE</scope>
    <source>
        <strain evidence="5">HV00480</strain>
    </source>
</reference>
<evidence type="ECO:0000256" key="3">
    <source>
        <dbReference type="ARBA" id="ARBA00023274"/>
    </source>
</evidence>
<gene>
    <name evidence="4 5" type="primary">rps16</name>
    <name evidence="5" type="ORF">HV00480_234</name>
</gene>
<evidence type="ECO:0000256" key="2">
    <source>
        <dbReference type="ARBA" id="ARBA00022980"/>
    </source>
</evidence>
<dbReference type="PANTHER" id="PTHR12919">
    <property type="entry name" value="30S RIBOSOMAL PROTEIN S16"/>
    <property type="match status" value="1"/>
</dbReference>
<keyword evidence="3 4" id="KW-0687">Ribonucleoprotein</keyword>
<dbReference type="GO" id="GO:0032543">
    <property type="term" value="P:mitochondrial translation"/>
    <property type="evidence" value="ECO:0007669"/>
    <property type="project" value="TreeGrafter"/>
</dbReference>
<dbReference type="GO" id="GO:0003735">
    <property type="term" value="F:structural constituent of ribosome"/>
    <property type="evidence" value="ECO:0007669"/>
    <property type="project" value="InterPro"/>
</dbReference>
<reference evidence="5" key="2">
    <citation type="submission" date="2016-10" db="EMBL/GenBank/DDBJ databases">
        <authorList>
            <person name="de Groot N.N."/>
        </authorList>
    </citation>
    <scope>NUCLEOTIDE SEQUENCE</scope>
    <source>
        <strain evidence="5">HV00480</strain>
    </source>
</reference>
<dbReference type="SUPFAM" id="SSF54565">
    <property type="entry name" value="Ribosomal protein S16"/>
    <property type="match status" value="1"/>
</dbReference>
<dbReference type="RefSeq" id="YP_009314009.1">
    <property type="nucleotide sequence ID" value="NC_031659.1"/>
</dbReference>
<comment type="subcellular location">
    <subcellularLocation>
        <location evidence="4">Plastid</location>
        <location evidence="4">Chloroplast</location>
    </subcellularLocation>
</comment>
<name>A0A1G4NU89_9FLOR</name>
<dbReference type="PANTHER" id="PTHR12919:SF20">
    <property type="entry name" value="SMALL RIBOSOMAL SUBUNIT PROTEIN BS16M"/>
    <property type="match status" value="1"/>
</dbReference>
<accession>A0A1G4NU89</accession>
<evidence type="ECO:0000256" key="4">
    <source>
        <dbReference type="HAMAP-Rule" id="MF_00385"/>
    </source>
</evidence>
<dbReference type="Gene3D" id="3.30.1320.10">
    <property type="match status" value="1"/>
</dbReference>
<dbReference type="InterPro" id="IPR000307">
    <property type="entry name" value="Ribosomal_bS16"/>
</dbReference>
<dbReference type="GO" id="GO:0005739">
    <property type="term" value="C:mitochondrion"/>
    <property type="evidence" value="ECO:0007669"/>
    <property type="project" value="GOC"/>
</dbReference>
<evidence type="ECO:0000256" key="1">
    <source>
        <dbReference type="ARBA" id="ARBA00006668"/>
    </source>
</evidence>
<dbReference type="GeneID" id="29999176"/>
<dbReference type="HAMAP" id="MF_00385">
    <property type="entry name" value="Ribosomal_bS16"/>
    <property type="match status" value="1"/>
</dbReference>
<dbReference type="GO" id="GO:0015935">
    <property type="term" value="C:small ribosomal subunit"/>
    <property type="evidence" value="ECO:0007669"/>
    <property type="project" value="TreeGrafter"/>
</dbReference>
<dbReference type="GO" id="GO:0009507">
    <property type="term" value="C:chloroplast"/>
    <property type="evidence" value="ECO:0007669"/>
    <property type="project" value="UniProtKB-SubCell"/>
</dbReference>
<evidence type="ECO:0000313" key="5">
    <source>
        <dbReference type="EMBL" id="SCW22263.1"/>
    </source>
</evidence>
<comment type="similarity">
    <text evidence="1 4">Belongs to the bacterial ribosomal protein bS16 family.</text>
</comment>
<organism evidence="5">
    <name type="scientific">Hommersandiophycus borowitzkae</name>
    <dbReference type="NCBI Taxonomy" id="268573"/>
    <lineage>
        <taxon>Eukaryota</taxon>
        <taxon>Rhodophyta</taxon>
        <taxon>Florideophyceae</taxon>
        <taxon>Nemaliophycidae</taxon>
        <taxon>Nemaliales</taxon>
        <taxon>Liagoraceae</taxon>
        <taxon>Hommersandiophycus</taxon>
    </lineage>
</organism>
<geneLocation type="chloroplast" evidence="5"/>
<dbReference type="AlphaFoldDB" id="A0A1G4NU89"/>
<keyword evidence="2 4" id="KW-0689">Ribosomal protein</keyword>
<dbReference type="NCBIfam" id="TIGR00002">
    <property type="entry name" value="S16"/>
    <property type="match status" value="1"/>
</dbReference>